<feature type="compositionally biased region" description="Basic and acidic residues" evidence="1">
    <location>
        <begin position="1"/>
        <end position="13"/>
    </location>
</feature>
<protein>
    <submittedName>
        <fullName evidence="2">Uncharacterized protein</fullName>
    </submittedName>
</protein>
<sequence length="61" mass="6694">MCKRADSCWREGDGGSAHPTGAAATAYYRVFPRDWAQGAGRADNQRIYANADPLHQDAGRR</sequence>
<dbReference type="AlphaFoldDB" id="A0A645C089"/>
<evidence type="ECO:0000313" key="2">
    <source>
        <dbReference type="EMBL" id="MPM67384.1"/>
    </source>
</evidence>
<evidence type="ECO:0000256" key="1">
    <source>
        <dbReference type="SAM" id="MobiDB-lite"/>
    </source>
</evidence>
<reference evidence="2" key="1">
    <citation type="submission" date="2019-08" db="EMBL/GenBank/DDBJ databases">
        <authorList>
            <person name="Kucharzyk K."/>
            <person name="Murdoch R.W."/>
            <person name="Higgins S."/>
            <person name="Loffler F."/>
        </authorList>
    </citation>
    <scope>NUCLEOTIDE SEQUENCE</scope>
</reference>
<accession>A0A645C089</accession>
<feature type="region of interest" description="Disordered" evidence="1">
    <location>
        <begin position="1"/>
        <end position="20"/>
    </location>
</feature>
<proteinExistence type="predicted"/>
<comment type="caution">
    <text evidence="2">The sequence shown here is derived from an EMBL/GenBank/DDBJ whole genome shotgun (WGS) entry which is preliminary data.</text>
</comment>
<dbReference type="EMBL" id="VSSQ01021655">
    <property type="protein sequence ID" value="MPM67384.1"/>
    <property type="molecule type" value="Genomic_DNA"/>
</dbReference>
<name>A0A645C089_9ZZZZ</name>
<gene>
    <name evidence="2" type="ORF">SDC9_114306</name>
</gene>
<organism evidence="2">
    <name type="scientific">bioreactor metagenome</name>
    <dbReference type="NCBI Taxonomy" id="1076179"/>
    <lineage>
        <taxon>unclassified sequences</taxon>
        <taxon>metagenomes</taxon>
        <taxon>ecological metagenomes</taxon>
    </lineage>
</organism>